<protein>
    <submittedName>
        <fullName evidence="1">STAS/SEC14 domain-containing protein</fullName>
    </submittedName>
</protein>
<evidence type="ECO:0000313" key="1">
    <source>
        <dbReference type="EMBL" id="MFC3104396.1"/>
    </source>
</evidence>
<proteinExistence type="predicted"/>
<name>A0ABV7ER25_9GAMM</name>
<comment type="caution">
    <text evidence="1">The sequence shown here is derived from an EMBL/GenBank/DDBJ whole genome shotgun (WGS) entry which is preliminary data.</text>
</comment>
<dbReference type="Pfam" id="PF11964">
    <property type="entry name" value="SpoIIAA-like"/>
    <property type="match status" value="1"/>
</dbReference>
<keyword evidence="2" id="KW-1185">Reference proteome</keyword>
<dbReference type="Proteomes" id="UP001595462">
    <property type="component" value="Unassembled WGS sequence"/>
</dbReference>
<accession>A0ABV7ER25</accession>
<dbReference type="RefSeq" id="WP_380689495.1">
    <property type="nucleotide sequence ID" value="NZ_JBHRSS010000004.1"/>
</dbReference>
<dbReference type="InterPro" id="IPR038396">
    <property type="entry name" value="SpoIIAA-like_sf"/>
</dbReference>
<dbReference type="SUPFAM" id="SSF52091">
    <property type="entry name" value="SpoIIaa-like"/>
    <property type="match status" value="1"/>
</dbReference>
<reference evidence="2" key="1">
    <citation type="journal article" date="2019" name="Int. J. Syst. Evol. Microbiol.">
        <title>The Global Catalogue of Microorganisms (GCM) 10K type strain sequencing project: providing services to taxonomists for standard genome sequencing and annotation.</title>
        <authorList>
            <consortium name="The Broad Institute Genomics Platform"/>
            <consortium name="The Broad Institute Genome Sequencing Center for Infectious Disease"/>
            <person name="Wu L."/>
            <person name="Ma J."/>
        </authorList>
    </citation>
    <scope>NUCLEOTIDE SEQUENCE [LARGE SCALE GENOMIC DNA]</scope>
    <source>
        <strain evidence="2">KCTC 52640</strain>
    </source>
</reference>
<evidence type="ECO:0000313" key="2">
    <source>
        <dbReference type="Proteomes" id="UP001595462"/>
    </source>
</evidence>
<sequence length="121" mass="13443">MLKTIEFTADADHVVALELDGEVAATDFENVLAAVEEKLSRHDKLRIYVEIKSIGSVSPQALFEDIKTAVKHWNRFEKEAVVTDIDAISSAVSMAGRFIPGIEIKAFGFNQRESAHQWVIA</sequence>
<dbReference type="InterPro" id="IPR021866">
    <property type="entry name" value="SpoIIAA-like"/>
</dbReference>
<dbReference type="InterPro" id="IPR036513">
    <property type="entry name" value="STAS_dom_sf"/>
</dbReference>
<gene>
    <name evidence="1" type="ORF">ACFOSU_10900</name>
</gene>
<dbReference type="EMBL" id="JBHRSS010000004">
    <property type="protein sequence ID" value="MFC3104396.1"/>
    <property type="molecule type" value="Genomic_DNA"/>
</dbReference>
<dbReference type="Gene3D" id="3.40.50.10600">
    <property type="entry name" value="SpoIIaa-like domains"/>
    <property type="match status" value="1"/>
</dbReference>
<organism evidence="1 2">
    <name type="scientific">Salinisphaera aquimarina</name>
    <dbReference type="NCBI Taxonomy" id="2094031"/>
    <lineage>
        <taxon>Bacteria</taxon>
        <taxon>Pseudomonadati</taxon>
        <taxon>Pseudomonadota</taxon>
        <taxon>Gammaproteobacteria</taxon>
        <taxon>Salinisphaerales</taxon>
        <taxon>Salinisphaeraceae</taxon>
        <taxon>Salinisphaera</taxon>
    </lineage>
</organism>